<keyword evidence="8" id="KW-1185">Reference proteome</keyword>
<dbReference type="InterPro" id="IPR036388">
    <property type="entry name" value="WH-like_DNA-bd_sf"/>
</dbReference>
<dbReference type="PANTHER" id="PTHR13504">
    <property type="entry name" value="FIDO DOMAIN-CONTAINING PROTEIN DDB_G0283145"/>
    <property type="match status" value="1"/>
</dbReference>
<evidence type="ECO:0000313" key="5">
    <source>
        <dbReference type="EMBL" id="MBC3179742.1"/>
    </source>
</evidence>
<gene>
    <name evidence="5" type="ORF">H7348_10580</name>
    <name evidence="6" type="ORF">IAU68_11170</name>
</gene>
<feature type="binding site" evidence="2">
    <location>
        <begin position="221"/>
        <end position="228"/>
    </location>
    <ligand>
        <name>ATP</name>
        <dbReference type="ChEBI" id="CHEBI:30616"/>
    </ligand>
</feature>
<dbReference type="InterPro" id="IPR040198">
    <property type="entry name" value="Fido_containing"/>
</dbReference>
<dbReference type="EMBL" id="CP061032">
    <property type="protein sequence ID" value="QNP90186.1"/>
    <property type="molecule type" value="Genomic_DNA"/>
</dbReference>
<dbReference type="PANTHER" id="PTHR13504:SF38">
    <property type="entry name" value="FIDO DOMAIN-CONTAINING PROTEIN"/>
    <property type="match status" value="1"/>
</dbReference>
<dbReference type="Pfam" id="PF02661">
    <property type="entry name" value="Fic"/>
    <property type="match status" value="1"/>
</dbReference>
<evidence type="ECO:0000313" key="7">
    <source>
        <dbReference type="Proteomes" id="UP000516235"/>
    </source>
</evidence>
<evidence type="ECO:0000313" key="6">
    <source>
        <dbReference type="EMBL" id="QNP90186.1"/>
    </source>
</evidence>
<dbReference type="RefSeq" id="WP_171194610.1">
    <property type="nucleotide sequence ID" value="NZ_CP061032.1"/>
</dbReference>
<keyword evidence="2" id="KW-0547">Nucleotide-binding</keyword>
<keyword evidence="2" id="KW-0067">ATP-binding</keyword>
<protein>
    <submittedName>
        <fullName evidence="6">Fic family protein</fullName>
    </submittedName>
</protein>
<dbReference type="SUPFAM" id="SSF140931">
    <property type="entry name" value="Fic-like"/>
    <property type="match status" value="1"/>
</dbReference>
<evidence type="ECO:0000256" key="1">
    <source>
        <dbReference type="PIRSR" id="PIRSR640198-1"/>
    </source>
</evidence>
<dbReference type="InterPro" id="IPR036390">
    <property type="entry name" value="WH_DNA-bd_sf"/>
</dbReference>
<dbReference type="InterPro" id="IPR003812">
    <property type="entry name" value="Fido"/>
</dbReference>
<feature type="domain" description="Fido" evidence="4">
    <location>
        <begin position="133"/>
        <end position="280"/>
    </location>
</feature>
<proteinExistence type="predicted"/>
<dbReference type="KEGG" id="cluj:IAU68_11170"/>
<feature type="active site" evidence="1">
    <location>
        <position position="217"/>
    </location>
</feature>
<dbReference type="GO" id="GO:0005524">
    <property type="term" value="F:ATP binding"/>
    <property type="evidence" value="ECO:0007669"/>
    <property type="project" value="UniProtKB-KW"/>
</dbReference>
<evidence type="ECO:0000313" key="8">
    <source>
        <dbReference type="Proteomes" id="UP000642876"/>
    </source>
</evidence>
<reference evidence="7 8" key="1">
    <citation type="submission" date="2020-08" db="EMBL/GenBank/DDBJ databases">
        <title>novel species in genus Corynebacterium.</title>
        <authorList>
            <person name="Zhang G."/>
        </authorList>
    </citation>
    <scope>NUCLEOTIDE SEQUENCE [LARGE SCALE GENOMIC DNA]</scope>
    <source>
        <strain evidence="7 8">zg-917</strain>
        <strain evidence="6">Zg-917</strain>
    </source>
</reference>
<dbReference type="Gene3D" id="1.10.10.10">
    <property type="entry name" value="Winged helix-like DNA-binding domain superfamily/Winged helix DNA-binding domain"/>
    <property type="match status" value="1"/>
</dbReference>
<evidence type="ECO:0000256" key="2">
    <source>
        <dbReference type="PIRSR" id="PIRSR640198-2"/>
    </source>
</evidence>
<dbReference type="PROSITE" id="PS51459">
    <property type="entry name" value="FIDO"/>
    <property type="match status" value="1"/>
</dbReference>
<dbReference type="InterPro" id="IPR036597">
    <property type="entry name" value="Fido-like_dom_sf"/>
</dbReference>
<evidence type="ECO:0000256" key="3">
    <source>
        <dbReference type="SAM" id="MobiDB-lite"/>
    </source>
</evidence>
<dbReference type="SUPFAM" id="SSF46785">
    <property type="entry name" value="Winged helix' DNA-binding domain"/>
    <property type="match status" value="1"/>
</dbReference>
<dbReference type="AlphaFoldDB" id="A0A7H0JYS0"/>
<dbReference type="Proteomes" id="UP000516235">
    <property type="component" value="Chromosome"/>
</dbReference>
<feature type="region of interest" description="Disordered" evidence="3">
    <location>
        <begin position="1"/>
        <end position="22"/>
    </location>
</feature>
<dbReference type="EMBL" id="JACMYE010000009">
    <property type="protein sequence ID" value="MBC3179742.1"/>
    <property type="molecule type" value="Genomic_DNA"/>
</dbReference>
<sequence length="389" mass="42434">MTWPKISGETLPWTPSPDGYSRRAMRNAPRQYEAALVPRIAASEVELSPETQTILDTATIEAVRFDTAEAHRVVPFTPLLLRSESVASSRIEQLTSSARKLLEAEVTGRGSANANLIVANTRQMAAAVESAKADVQGIVEMHRILLEQSAPEIAGRLRDQQVWIGGSDFSSSGALFVPPHHRHLEALMEDLGKFIQREDVPALAQAAIAHAQFETIHPFADGNGRTGRALVHVILRSRGLATTTALPISAGLLTDSERYFAALDGYRDGDVDGIVQLFARASIEAARRGAWLASELTQIRGEWETLLTARAGALAWRVLDLLIQRPVLTTAAVSAEFGVSAETARNALERLEADGIVASAQLDRRQRGWRSLDVLELLDEFADRAGRRN</sequence>
<evidence type="ECO:0000259" key="4">
    <source>
        <dbReference type="PROSITE" id="PS51459"/>
    </source>
</evidence>
<accession>A0A7H0JYS0</accession>
<dbReference type="Proteomes" id="UP000642876">
    <property type="component" value="Unassembled WGS sequence"/>
</dbReference>
<dbReference type="Gene3D" id="1.10.3290.10">
    <property type="entry name" value="Fido-like domain"/>
    <property type="match status" value="1"/>
</dbReference>
<name>A0A7H0JYS0_9CORY</name>
<organism evidence="6 7">
    <name type="scientific">Corynebacterium lujinxingii</name>
    <dbReference type="NCBI Taxonomy" id="2763010"/>
    <lineage>
        <taxon>Bacteria</taxon>
        <taxon>Bacillati</taxon>
        <taxon>Actinomycetota</taxon>
        <taxon>Actinomycetes</taxon>
        <taxon>Mycobacteriales</taxon>
        <taxon>Corynebacteriaceae</taxon>
        <taxon>Corynebacterium</taxon>
    </lineage>
</organism>